<accession>D9SGV4</accession>
<evidence type="ECO:0000259" key="2">
    <source>
        <dbReference type="Pfam" id="PF11127"/>
    </source>
</evidence>
<dbReference type="EMBL" id="CP002159">
    <property type="protein sequence ID" value="ADL55751.1"/>
    <property type="molecule type" value="Genomic_DNA"/>
</dbReference>
<sequence>MKKNAGTLDRGFRVLAGLSLIELAYSGLIGSWGWFGIVPMLSGVIGLCPAYALLGLNTCRINK</sequence>
<keyword evidence="1" id="KW-0812">Transmembrane</keyword>
<reference evidence="3 4" key="1">
    <citation type="submission" date="2010-08" db="EMBL/GenBank/DDBJ databases">
        <title>Complete sequence of Gallionella capsiferriformans ES-2.</title>
        <authorList>
            <consortium name="US DOE Joint Genome Institute"/>
            <person name="Lucas S."/>
            <person name="Copeland A."/>
            <person name="Lapidus A."/>
            <person name="Cheng J.-F."/>
            <person name="Bruce D."/>
            <person name="Goodwin L."/>
            <person name="Pitluck S."/>
            <person name="Chertkov O."/>
            <person name="Davenport K.W."/>
            <person name="Detter J.C."/>
            <person name="Han C."/>
            <person name="Tapia R."/>
            <person name="Land M."/>
            <person name="Hauser L."/>
            <person name="Chang Y.-J."/>
            <person name="Jeffries C."/>
            <person name="Kyrpides N."/>
            <person name="Ivanova N."/>
            <person name="Mikhailova N."/>
            <person name="Shelobolina E.S."/>
            <person name="Picardal F."/>
            <person name="Roden E."/>
            <person name="Emerson D."/>
            <person name="Woyke T."/>
        </authorList>
    </citation>
    <scope>NUCLEOTIDE SEQUENCE [LARGE SCALE GENOMIC DNA]</scope>
    <source>
        <strain evidence="3 4">ES-2</strain>
    </source>
</reference>
<feature type="transmembrane region" description="Helical" evidence="1">
    <location>
        <begin position="12"/>
        <end position="28"/>
    </location>
</feature>
<gene>
    <name evidence="3" type="ordered locus">Galf_1740</name>
</gene>
<evidence type="ECO:0000313" key="4">
    <source>
        <dbReference type="Proteomes" id="UP000001235"/>
    </source>
</evidence>
<feature type="transmembrane region" description="Helical" evidence="1">
    <location>
        <begin position="34"/>
        <end position="54"/>
    </location>
</feature>
<keyword evidence="4" id="KW-1185">Reference proteome</keyword>
<dbReference type="InterPro" id="IPR021309">
    <property type="entry name" value="YgaP-like_TM"/>
</dbReference>
<organism evidence="3 4">
    <name type="scientific">Gallionella capsiferriformans (strain ES-2)</name>
    <name type="common">Gallionella ferruginea capsiferriformans (strain ES-2)</name>
    <dbReference type="NCBI Taxonomy" id="395494"/>
    <lineage>
        <taxon>Bacteria</taxon>
        <taxon>Pseudomonadati</taxon>
        <taxon>Pseudomonadota</taxon>
        <taxon>Betaproteobacteria</taxon>
        <taxon>Nitrosomonadales</taxon>
        <taxon>Gallionellaceae</taxon>
        <taxon>Gallionella</taxon>
    </lineage>
</organism>
<dbReference type="Proteomes" id="UP000001235">
    <property type="component" value="Chromosome"/>
</dbReference>
<dbReference type="OrthoDB" id="9804804at2"/>
<keyword evidence="1" id="KW-1133">Transmembrane helix</keyword>
<dbReference type="KEGG" id="gca:Galf_1740"/>
<feature type="domain" description="Inner membrane protein YgaP-like transmembrane" evidence="2">
    <location>
        <begin position="1"/>
        <end position="60"/>
    </location>
</feature>
<keyword evidence="1" id="KW-0472">Membrane</keyword>
<dbReference type="RefSeq" id="WP_013293689.1">
    <property type="nucleotide sequence ID" value="NC_014394.1"/>
</dbReference>
<dbReference type="STRING" id="395494.Galf_1740"/>
<evidence type="ECO:0000256" key="1">
    <source>
        <dbReference type="SAM" id="Phobius"/>
    </source>
</evidence>
<protein>
    <recommendedName>
        <fullName evidence="2">Inner membrane protein YgaP-like transmembrane domain-containing protein</fullName>
    </recommendedName>
</protein>
<dbReference type="AlphaFoldDB" id="D9SGV4"/>
<dbReference type="Pfam" id="PF11127">
    <property type="entry name" value="YgaP-like_TM"/>
    <property type="match status" value="1"/>
</dbReference>
<proteinExistence type="predicted"/>
<dbReference type="HOGENOM" id="CLU_176022_4_1_4"/>
<name>D9SGV4_GALCS</name>
<evidence type="ECO:0000313" key="3">
    <source>
        <dbReference type="EMBL" id="ADL55751.1"/>
    </source>
</evidence>
<dbReference type="eggNOG" id="ENOG5033A4Z">
    <property type="taxonomic scope" value="Bacteria"/>
</dbReference>